<dbReference type="PANTHER" id="PTHR36925:SF1">
    <property type="entry name" value="COBALT-PRECORRIN-6A REDUCTASE"/>
    <property type="match status" value="1"/>
</dbReference>
<dbReference type="NCBIfam" id="NF005968">
    <property type="entry name" value="PRK08057.1-2"/>
    <property type="match status" value="1"/>
</dbReference>
<name>A0ABU0SFH3_9HYPH</name>
<dbReference type="PANTHER" id="PTHR36925">
    <property type="entry name" value="COBALT-PRECORRIN-6A REDUCTASE"/>
    <property type="match status" value="1"/>
</dbReference>
<evidence type="ECO:0000313" key="5">
    <source>
        <dbReference type="Proteomes" id="UP001237780"/>
    </source>
</evidence>
<reference evidence="4 5" key="1">
    <citation type="submission" date="2023-07" db="EMBL/GenBank/DDBJ databases">
        <title>Comparative genomics of wheat-associated soil bacteria to identify genetic determinants of phenazine resistance.</title>
        <authorList>
            <person name="Mouncey N."/>
        </authorList>
    </citation>
    <scope>NUCLEOTIDE SEQUENCE [LARGE SCALE GENOMIC DNA]</scope>
    <source>
        <strain evidence="4 5">W4I11</strain>
    </source>
</reference>
<protein>
    <submittedName>
        <fullName evidence="4">Precorrin-6A/cobalt-precorrin-6A reductase</fullName>
        <ecNumber evidence="4">1.3.1.106</ecNumber>
        <ecNumber evidence="4">1.3.1.54</ecNumber>
    </submittedName>
</protein>
<accession>A0ABU0SFH3</accession>
<keyword evidence="3 4" id="KW-0560">Oxidoreductase</keyword>
<organism evidence="4 5">
    <name type="scientific">Phyllobacterium ifriqiyense</name>
    <dbReference type="NCBI Taxonomy" id="314238"/>
    <lineage>
        <taxon>Bacteria</taxon>
        <taxon>Pseudomonadati</taxon>
        <taxon>Pseudomonadota</taxon>
        <taxon>Alphaproteobacteria</taxon>
        <taxon>Hyphomicrobiales</taxon>
        <taxon>Phyllobacteriaceae</taxon>
        <taxon>Phyllobacterium</taxon>
    </lineage>
</organism>
<dbReference type="PROSITE" id="PS51014">
    <property type="entry name" value="COBK_CBIJ"/>
    <property type="match status" value="1"/>
</dbReference>
<comment type="pathway">
    <text evidence="1">Cofactor biosynthesis; adenosylcobalamin biosynthesis.</text>
</comment>
<evidence type="ECO:0000256" key="2">
    <source>
        <dbReference type="ARBA" id="ARBA00022573"/>
    </source>
</evidence>
<dbReference type="EC" id="1.3.1.106" evidence="4"/>
<keyword evidence="5" id="KW-1185">Reference proteome</keyword>
<dbReference type="GO" id="GO:0016994">
    <property type="term" value="F:precorrin-6A reductase activity"/>
    <property type="evidence" value="ECO:0007669"/>
    <property type="project" value="UniProtKB-EC"/>
</dbReference>
<evidence type="ECO:0000256" key="1">
    <source>
        <dbReference type="ARBA" id="ARBA00004953"/>
    </source>
</evidence>
<sequence length="251" mass="27020">MSETTILILGGTAEAVKLASRLQAPHLRVISSLAGRTLAPAKIAGEIRVGGFGGPQGLADYLKAENVKLLIDATHPFATQISDNAIFASTTVNPIAFVRLERPAWLKKPGDKWIVVDTLAQAADAIPSKARVLLALGKQHIATFSKRNSVHFVVRMIDPPEAPLDLVDFELELSKPGTVESEASLLIAKRITHIVCRNSGGKASYAKITAARDLGIPVIMLERPRRPEIRTLPDVESVIGFVRETLNSLGT</sequence>
<dbReference type="InterPro" id="IPR003723">
    <property type="entry name" value="Precorrin-6x_reduct"/>
</dbReference>
<dbReference type="EMBL" id="JAUSZT010000003">
    <property type="protein sequence ID" value="MDQ0999514.1"/>
    <property type="molecule type" value="Genomic_DNA"/>
</dbReference>
<evidence type="ECO:0000256" key="3">
    <source>
        <dbReference type="ARBA" id="ARBA00023002"/>
    </source>
</evidence>
<proteinExistence type="predicted"/>
<dbReference type="EC" id="1.3.1.54" evidence="4"/>
<dbReference type="Pfam" id="PF02571">
    <property type="entry name" value="CbiJ"/>
    <property type="match status" value="1"/>
</dbReference>
<dbReference type="Proteomes" id="UP001237780">
    <property type="component" value="Unassembled WGS sequence"/>
</dbReference>
<comment type="caution">
    <text evidence="4">The sequence shown here is derived from an EMBL/GenBank/DDBJ whole genome shotgun (WGS) entry which is preliminary data.</text>
</comment>
<evidence type="ECO:0000313" key="4">
    <source>
        <dbReference type="EMBL" id="MDQ0999514.1"/>
    </source>
</evidence>
<dbReference type="RefSeq" id="WP_307285908.1">
    <property type="nucleotide sequence ID" value="NZ_JAUSZT010000003.1"/>
</dbReference>
<gene>
    <name evidence="4" type="ORF">QFZ34_004696</name>
</gene>
<keyword evidence="2" id="KW-0169">Cobalamin biosynthesis</keyword>